<sequence length="151" mass="17971">MVTYRAVMVSKTCSKEDGVRTSLEECYLFPRFDIAFIFPSFLSFFLSFFPSHLFLSLCFFSFSSSISQLLSLVRLTYYFFSFISFYSLSYSFVLCLRFLFLFFFPCLFSFCLCIFTIFLPHSFQSLFVIVSFFIHSFTLLAFLFLYLFILF</sequence>
<keyword evidence="3" id="KW-1185">Reference proteome</keyword>
<feature type="transmembrane region" description="Helical" evidence="1">
    <location>
        <begin position="72"/>
        <end position="92"/>
    </location>
</feature>
<evidence type="ECO:0000313" key="2">
    <source>
        <dbReference type="EMBL" id="CAE1286822.1"/>
    </source>
</evidence>
<dbReference type="EMBL" id="CAHIKZ030002434">
    <property type="protein sequence ID" value="CAE1286822.1"/>
    <property type="molecule type" value="Genomic_DNA"/>
</dbReference>
<keyword evidence="1" id="KW-0812">Transmembrane</keyword>
<proteinExistence type="predicted"/>
<accession>A0A812D555</accession>
<name>A0A812D555_ACAPH</name>
<feature type="transmembrane region" description="Helical" evidence="1">
    <location>
        <begin position="34"/>
        <end position="60"/>
    </location>
</feature>
<feature type="transmembrane region" description="Helical" evidence="1">
    <location>
        <begin position="126"/>
        <end position="149"/>
    </location>
</feature>
<evidence type="ECO:0000256" key="1">
    <source>
        <dbReference type="SAM" id="Phobius"/>
    </source>
</evidence>
<dbReference type="Proteomes" id="UP000597762">
    <property type="component" value="Unassembled WGS sequence"/>
</dbReference>
<comment type="caution">
    <text evidence="2">The sequence shown here is derived from an EMBL/GenBank/DDBJ whole genome shotgun (WGS) entry which is preliminary data.</text>
</comment>
<feature type="transmembrane region" description="Helical" evidence="1">
    <location>
        <begin position="98"/>
        <end position="119"/>
    </location>
</feature>
<keyword evidence="1" id="KW-0472">Membrane</keyword>
<gene>
    <name evidence="2" type="ORF">SPHA_46196</name>
</gene>
<reference evidence="2" key="1">
    <citation type="submission" date="2021-01" db="EMBL/GenBank/DDBJ databases">
        <authorList>
            <person name="Li R."/>
            <person name="Bekaert M."/>
        </authorList>
    </citation>
    <scope>NUCLEOTIDE SEQUENCE</scope>
    <source>
        <strain evidence="2">Farmed</strain>
    </source>
</reference>
<organism evidence="2 3">
    <name type="scientific">Acanthosepion pharaonis</name>
    <name type="common">Pharaoh cuttlefish</name>
    <name type="synonym">Sepia pharaonis</name>
    <dbReference type="NCBI Taxonomy" id="158019"/>
    <lineage>
        <taxon>Eukaryota</taxon>
        <taxon>Metazoa</taxon>
        <taxon>Spiralia</taxon>
        <taxon>Lophotrochozoa</taxon>
        <taxon>Mollusca</taxon>
        <taxon>Cephalopoda</taxon>
        <taxon>Coleoidea</taxon>
        <taxon>Decapodiformes</taxon>
        <taxon>Sepiida</taxon>
        <taxon>Sepiina</taxon>
        <taxon>Sepiidae</taxon>
        <taxon>Acanthosepion</taxon>
    </lineage>
</organism>
<evidence type="ECO:0000313" key="3">
    <source>
        <dbReference type="Proteomes" id="UP000597762"/>
    </source>
</evidence>
<dbReference type="AlphaFoldDB" id="A0A812D555"/>
<protein>
    <submittedName>
        <fullName evidence="2">Uncharacterized protein</fullName>
    </submittedName>
</protein>
<keyword evidence="1" id="KW-1133">Transmembrane helix</keyword>